<gene>
    <name evidence="8" type="primary">hflC</name>
    <name evidence="8" type="ORF">HY730_00990</name>
</gene>
<protein>
    <recommendedName>
        <fullName evidence="6">Protein HflC</fullName>
    </recommendedName>
</protein>
<keyword evidence="8" id="KW-0645">Protease</keyword>
<comment type="function">
    <text evidence="6">HflC and HflK could regulate a protease.</text>
</comment>
<sequence>MKSNKLIVLIIVILALVVLLKSSFYTIDQTQQVVVTQFGKPVGDPRRTPGLKMKIPFIQQVNYFDKRILEWDGKPNQIPTMDKKYIWVDIFARWRIQDPLLYLQRVTDEERAHGRIDGIVNGAARDVIQNNILIELVRNSNRPLQVDELEGEIRSEEAAEKVRLGRQELTRRIKEQASKNLETLGIELVDVQIKRINYVQEVRKKVYERMISERKRIAEKFRSEGEGKKAEIEGLKERELQKIRSEAYKTAQEVMGAADAEATKIYAESFSKDPEFYSFVETLNTYKETLGKESSLIMGTDSDYFKFLKKLSPDDVSKPGIARSQVKGKD</sequence>
<comment type="similarity">
    <text evidence="2 6">Belongs to the band 7/mec-2 family. HflC subfamily.</text>
</comment>
<dbReference type="SUPFAM" id="SSF117892">
    <property type="entry name" value="Band 7/SPFH domain"/>
    <property type="match status" value="1"/>
</dbReference>
<dbReference type="GO" id="GO:0006508">
    <property type="term" value="P:proteolysis"/>
    <property type="evidence" value="ECO:0007669"/>
    <property type="project" value="UniProtKB-KW"/>
</dbReference>
<keyword evidence="8" id="KW-0378">Hydrolase</keyword>
<dbReference type="PANTHER" id="PTHR42911">
    <property type="entry name" value="MODULATOR OF FTSH PROTEASE HFLC"/>
    <property type="match status" value="1"/>
</dbReference>
<evidence type="ECO:0000256" key="2">
    <source>
        <dbReference type="ARBA" id="ARBA00007862"/>
    </source>
</evidence>
<dbReference type="Proteomes" id="UP000772181">
    <property type="component" value="Unassembled WGS sequence"/>
</dbReference>
<dbReference type="AlphaFoldDB" id="A0A933GJD0"/>
<evidence type="ECO:0000256" key="3">
    <source>
        <dbReference type="ARBA" id="ARBA00022692"/>
    </source>
</evidence>
<comment type="caution">
    <text evidence="8">The sequence shown here is derived from an EMBL/GenBank/DDBJ whole genome shotgun (WGS) entry which is preliminary data.</text>
</comment>
<evidence type="ECO:0000259" key="7">
    <source>
        <dbReference type="SMART" id="SM00244"/>
    </source>
</evidence>
<dbReference type="InterPro" id="IPR010200">
    <property type="entry name" value="HflC"/>
</dbReference>
<dbReference type="CDD" id="cd03405">
    <property type="entry name" value="SPFH_HflC"/>
    <property type="match status" value="1"/>
</dbReference>
<dbReference type="InterPro" id="IPR001107">
    <property type="entry name" value="Band_7"/>
</dbReference>
<keyword evidence="5" id="KW-0472">Membrane</keyword>
<keyword evidence="3" id="KW-0812">Transmembrane</keyword>
<proteinExistence type="inferred from homology"/>
<reference evidence="8" key="1">
    <citation type="submission" date="2020-07" db="EMBL/GenBank/DDBJ databases">
        <title>Huge and variable diversity of episymbiotic CPR bacteria and DPANN archaea in groundwater ecosystems.</title>
        <authorList>
            <person name="He C.Y."/>
            <person name="Keren R."/>
            <person name="Whittaker M."/>
            <person name="Farag I.F."/>
            <person name="Doudna J."/>
            <person name="Cate J.H.D."/>
            <person name="Banfield J.F."/>
        </authorList>
    </citation>
    <scope>NUCLEOTIDE SEQUENCE</scope>
    <source>
        <strain evidence="8">NC_groundwater_1482_Ag_S-0.65um_47_24</strain>
    </source>
</reference>
<evidence type="ECO:0000256" key="5">
    <source>
        <dbReference type="ARBA" id="ARBA00023136"/>
    </source>
</evidence>
<keyword evidence="4" id="KW-1133">Transmembrane helix</keyword>
<feature type="domain" description="Band 7" evidence="7">
    <location>
        <begin position="22"/>
        <end position="210"/>
    </location>
</feature>
<dbReference type="NCBIfam" id="TIGR01932">
    <property type="entry name" value="hflC"/>
    <property type="match status" value="1"/>
</dbReference>
<dbReference type="Gene3D" id="3.30.479.30">
    <property type="entry name" value="Band 7 domain"/>
    <property type="match status" value="1"/>
</dbReference>
<dbReference type="Pfam" id="PF01145">
    <property type="entry name" value="Band_7"/>
    <property type="match status" value="1"/>
</dbReference>
<name>A0A933GJD0_UNCTE</name>
<comment type="subcellular location">
    <subcellularLocation>
        <location evidence="1">Membrane</location>
        <topology evidence="1">Single-pass membrane protein</topology>
    </subcellularLocation>
</comment>
<dbReference type="SMART" id="SM00244">
    <property type="entry name" value="PHB"/>
    <property type="match status" value="1"/>
</dbReference>
<organism evidence="8 9">
    <name type="scientific">Tectimicrobiota bacterium</name>
    <dbReference type="NCBI Taxonomy" id="2528274"/>
    <lineage>
        <taxon>Bacteria</taxon>
        <taxon>Pseudomonadati</taxon>
        <taxon>Nitrospinota/Tectimicrobiota group</taxon>
        <taxon>Candidatus Tectimicrobiota</taxon>
    </lineage>
</organism>
<evidence type="ECO:0000313" key="9">
    <source>
        <dbReference type="Proteomes" id="UP000772181"/>
    </source>
</evidence>
<evidence type="ECO:0000256" key="4">
    <source>
        <dbReference type="ARBA" id="ARBA00022989"/>
    </source>
</evidence>
<dbReference type="PIRSF" id="PIRSF005651">
    <property type="entry name" value="HflC"/>
    <property type="match status" value="1"/>
</dbReference>
<dbReference type="EMBL" id="JACQWF010000047">
    <property type="protein sequence ID" value="MBI4594937.1"/>
    <property type="molecule type" value="Genomic_DNA"/>
</dbReference>
<accession>A0A933GJD0</accession>
<evidence type="ECO:0000313" key="8">
    <source>
        <dbReference type="EMBL" id="MBI4594937.1"/>
    </source>
</evidence>
<dbReference type="GO" id="GO:0008233">
    <property type="term" value="F:peptidase activity"/>
    <property type="evidence" value="ECO:0007669"/>
    <property type="project" value="UniProtKB-KW"/>
</dbReference>
<dbReference type="PANTHER" id="PTHR42911:SF1">
    <property type="entry name" value="MODULATOR OF FTSH PROTEASE HFLC"/>
    <property type="match status" value="1"/>
</dbReference>
<dbReference type="GO" id="GO:0016020">
    <property type="term" value="C:membrane"/>
    <property type="evidence" value="ECO:0007669"/>
    <property type="project" value="UniProtKB-SubCell"/>
</dbReference>
<dbReference type="InterPro" id="IPR036013">
    <property type="entry name" value="Band_7/SPFH_dom_sf"/>
</dbReference>
<evidence type="ECO:0000256" key="1">
    <source>
        <dbReference type="ARBA" id="ARBA00004167"/>
    </source>
</evidence>
<evidence type="ECO:0000256" key="6">
    <source>
        <dbReference type="PIRNR" id="PIRNR005651"/>
    </source>
</evidence>